<dbReference type="InterPro" id="IPR004046">
    <property type="entry name" value="GST_C"/>
</dbReference>
<dbReference type="InterPro" id="IPR036249">
    <property type="entry name" value="Thioredoxin-like_sf"/>
</dbReference>
<dbReference type="Gene3D" id="3.40.30.10">
    <property type="entry name" value="Glutaredoxin"/>
    <property type="match status" value="1"/>
</dbReference>
<dbReference type="InterPro" id="IPR040079">
    <property type="entry name" value="Glutathione_S-Trfase"/>
</dbReference>
<dbReference type="EMBL" id="JANBUM010000240">
    <property type="protein sequence ID" value="KAJ2780660.1"/>
    <property type="molecule type" value="Genomic_DNA"/>
</dbReference>
<dbReference type="Pfam" id="PF14497">
    <property type="entry name" value="GST_C_3"/>
    <property type="match status" value="1"/>
</dbReference>
<evidence type="ECO:0008006" key="5">
    <source>
        <dbReference type="Google" id="ProtNLM"/>
    </source>
</evidence>
<dbReference type="PANTHER" id="PTHR11571:SF150">
    <property type="entry name" value="GLUTATHIONE S-TRANSFERASE"/>
    <property type="match status" value="1"/>
</dbReference>
<name>A0A9W8HCD8_9FUNG</name>
<dbReference type="InterPro" id="IPR010987">
    <property type="entry name" value="Glutathione-S-Trfase_C-like"/>
</dbReference>
<dbReference type="PROSITE" id="PS50404">
    <property type="entry name" value="GST_NTER"/>
    <property type="match status" value="1"/>
</dbReference>
<keyword evidence="4" id="KW-1185">Reference proteome</keyword>
<dbReference type="OrthoDB" id="414243at2759"/>
<evidence type="ECO:0000259" key="2">
    <source>
        <dbReference type="PROSITE" id="PS50405"/>
    </source>
</evidence>
<dbReference type="SUPFAM" id="SSF52833">
    <property type="entry name" value="Thioredoxin-like"/>
    <property type="match status" value="1"/>
</dbReference>
<gene>
    <name evidence="3" type="ORF">GGI15_003451</name>
</gene>
<dbReference type="GO" id="GO:0004364">
    <property type="term" value="F:glutathione transferase activity"/>
    <property type="evidence" value="ECO:0007669"/>
    <property type="project" value="TreeGrafter"/>
</dbReference>
<feature type="domain" description="GST N-terminal" evidence="1">
    <location>
        <begin position="7"/>
        <end position="86"/>
    </location>
</feature>
<dbReference type="PANTHER" id="PTHR11571">
    <property type="entry name" value="GLUTATHIONE S-TRANSFERASE"/>
    <property type="match status" value="1"/>
</dbReference>
<dbReference type="GO" id="GO:0006749">
    <property type="term" value="P:glutathione metabolic process"/>
    <property type="evidence" value="ECO:0007669"/>
    <property type="project" value="TreeGrafter"/>
</dbReference>
<protein>
    <recommendedName>
        <fullName evidence="5">Glutathione S-transferase</fullName>
    </recommendedName>
</protein>
<dbReference type="Proteomes" id="UP001140172">
    <property type="component" value="Unassembled WGS sequence"/>
</dbReference>
<dbReference type="InterPro" id="IPR050213">
    <property type="entry name" value="GST_superfamily"/>
</dbReference>
<evidence type="ECO:0000313" key="3">
    <source>
        <dbReference type="EMBL" id="KAJ2780660.1"/>
    </source>
</evidence>
<feature type="domain" description="GST C-terminal" evidence="2">
    <location>
        <begin position="89"/>
        <end position="215"/>
    </location>
</feature>
<reference evidence="3" key="1">
    <citation type="submission" date="2022-07" db="EMBL/GenBank/DDBJ databases">
        <title>Phylogenomic reconstructions and comparative analyses of Kickxellomycotina fungi.</title>
        <authorList>
            <person name="Reynolds N.K."/>
            <person name="Stajich J.E."/>
            <person name="Barry K."/>
            <person name="Grigoriev I.V."/>
            <person name="Crous P."/>
            <person name="Smith M.E."/>
        </authorList>
    </citation>
    <scope>NUCLEOTIDE SEQUENCE</scope>
    <source>
        <strain evidence="3">BCRC 34489</strain>
    </source>
</reference>
<dbReference type="SUPFAM" id="SSF47616">
    <property type="entry name" value="GST C-terminal domain-like"/>
    <property type="match status" value="1"/>
</dbReference>
<accession>A0A9W8HCD8</accession>
<evidence type="ECO:0000259" key="1">
    <source>
        <dbReference type="PROSITE" id="PS50404"/>
    </source>
</evidence>
<proteinExistence type="predicted"/>
<dbReference type="Gene3D" id="1.20.1050.10">
    <property type="match status" value="1"/>
</dbReference>
<dbReference type="InterPro" id="IPR004045">
    <property type="entry name" value="Glutathione_S-Trfase_N"/>
</dbReference>
<organism evidence="3 4">
    <name type="scientific">Coemansia interrupta</name>
    <dbReference type="NCBI Taxonomy" id="1126814"/>
    <lineage>
        <taxon>Eukaryota</taxon>
        <taxon>Fungi</taxon>
        <taxon>Fungi incertae sedis</taxon>
        <taxon>Zoopagomycota</taxon>
        <taxon>Kickxellomycotina</taxon>
        <taxon>Kickxellomycetes</taxon>
        <taxon>Kickxellales</taxon>
        <taxon>Kickxellaceae</taxon>
        <taxon>Coemansia</taxon>
    </lineage>
</organism>
<dbReference type="SFLD" id="SFLDS00019">
    <property type="entry name" value="Glutathione_Transferase_(cytos"/>
    <property type="match status" value="1"/>
</dbReference>
<sequence>MSSSSSSSFVLRYFPIHARAETIKAMLSFSGTEYKFETPEWPQQKSEQPVGKLPVLIETAEDGSEFVICESYAIEVYLAKKFSLSPSDNAQVVARQVELRSQLKDIYDYAVLHKHASPDMKDVFWGVFSSLATDVVKYHEKFLADNGSNGHYFGDKTTYIDLAAYGTYRFLTDFIAESNPDAKEFFSKEKAPLMNKVFETVAAEPALAGYLATFN</sequence>
<dbReference type="AlphaFoldDB" id="A0A9W8HCD8"/>
<dbReference type="Pfam" id="PF02798">
    <property type="entry name" value="GST_N"/>
    <property type="match status" value="1"/>
</dbReference>
<evidence type="ECO:0000313" key="4">
    <source>
        <dbReference type="Proteomes" id="UP001140172"/>
    </source>
</evidence>
<dbReference type="InterPro" id="IPR036282">
    <property type="entry name" value="Glutathione-S-Trfase_C_sf"/>
</dbReference>
<comment type="caution">
    <text evidence="3">The sequence shown here is derived from an EMBL/GenBank/DDBJ whole genome shotgun (WGS) entry which is preliminary data.</text>
</comment>
<dbReference type="PROSITE" id="PS50405">
    <property type="entry name" value="GST_CTER"/>
    <property type="match status" value="1"/>
</dbReference>